<proteinExistence type="predicted"/>
<dbReference type="Pfam" id="PF11188">
    <property type="entry name" value="DUF2975"/>
    <property type="match status" value="1"/>
</dbReference>
<evidence type="ECO:0000313" key="2">
    <source>
        <dbReference type="EMBL" id="MCK9684467.1"/>
    </source>
</evidence>
<reference evidence="2" key="1">
    <citation type="submission" date="2021-11" db="EMBL/GenBank/DDBJ databases">
        <title>BS-T2-15 a new species belonging to the Comamonadaceae family isolated from the soil of a French oak forest.</title>
        <authorList>
            <person name="Mieszkin S."/>
            <person name="Alain K."/>
        </authorList>
    </citation>
    <scope>NUCLEOTIDE SEQUENCE</scope>
    <source>
        <strain evidence="2">BS-T2-15</strain>
    </source>
</reference>
<protein>
    <submittedName>
        <fullName evidence="2">DUF2975 domain-containing protein</fullName>
    </submittedName>
</protein>
<feature type="transmembrane region" description="Helical" evidence="1">
    <location>
        <begin position="26"/>
        <end position="44"/>
    </location>
</feature>
<organism evidence="2 3">
    <name type="scientific">Scleromatobacter humisilvae</name>
    <dbReference type="NCBI Taxonomy" id="2897159"/>
    <lineage>
        <taxon>Bacteria</taxon>
        <taxon>Pseudomonadati</taxon>
        <taxon>Pseudomonadota</taxon>
        <taxon>Betaproteobacteria</taxon>
        <taxon>Burkholderiales</taxon>
        <taxon>Sphaerotilaceae</taxon>
        <taxon>Scleromatobacter</taxon>
    </lineage>
</organism>
<feature type="transmembrane region" description="Helical" evidence="1">
    <location>
        <begin position="115"/>
        <end position="137"/>
    </location>
</feature>
<keyword evidence="1" id="KW-0472">Membrane</keyword>
<evidence type="ECO:0000256" key="1">
    <source>
        <dbReference type="SAM" id="Phobius"/>
    </source>
</evidence>
<dbReference type="EMBL" id="JAJLJH010000001">
    <property type="protein sequence ID" value="MCK9684467.1"/>
    <property type="molecule type" value="Genomic_DNA"/>
</dbReference>
<evidence type="ECO:0000313" key="3">
    <source>
        <dbReference type="Proteomes" id="UP001139353"/>
    </source>
</evidence>
<dbReference type="AlphaFoldDB" id="A0A9X2BXI9"/>
<keyword evidence="3" id="KW-1185">Reference proteome</keyword>
<accession>A0A9X2BXI9</accession>
<feature type="transmembrane region" description="Helical" evidence="1">
    <location>
        <begin position="73"/>
        <end position="95"/>
    </location>
</feature>
<dbReference type="RefSeq" id="WP_275680495.1">
    <property type="nucleotide sequence ID" value="NZ_JAJLJH010000001.1"/>
</dbReference>
<dbReference type="InterPro" id="IPR021354">
    <property type="entry name" value="DUF2975"/>
</dbReference>
<keyword evidence="1" id="KW-0812">Transmembrane</keyword>
<keyword evidence="1" id="KW-1133">Transmembrane helix</keyword>
<gene>
    <name evidence="2" type="ORF">LPC04_01950</name>
</gene>
<name>A0A9X2BXI9_9BURK</name>
<comment type="caution">
    <text evidence="2">The sequence shown here is derived from an EMBL/GenBank/DDBJ whole genome shotgun (WGS) entry which is preliminary data.</text>
</comment>
<sequence length="187" mass="20365">MTDPVLAPPRLSPQARFRRIARIARALVLAGGALFVLNALAMWLSPDYAARIIASQTHAGIIGPLTPTTRVMVMLWDLPSLVVILMALLRLWQLFGEYLQARIFGARALASLRSFARWLLAAALLAPVYRAVLSVLATLQNGPGKRELTLDLSSNDYLMLLMGVVLLAISSVMAEAARIAEDNEGFV</sequence>
<dbReference type="Proteomes" id="UP001139353">
    <property type="component" value="Unassembled WGS sequence"/>
</dbReference>
<feature type="transmembrane region" description="Helical" evidence="1">
    <location>
        <begin position="157"/>
        <end position="177"/>
    </location>
</feature>